<proteinExistence type="predicted"/>
<keyword evidence="9" id="KW-1185">Reference proteome</keyword>
<dbReference type="SUPFAM" id="SSF56112">
    <property type="entry name" value="Protein kinase-like (PK-like)"/>
    <property type="match status" value="1"/>
</dbReference>
<dbReference type="PROSITE" id="PS00107">
    <property type="entry name" value="PROTEIN_KINASE_ATP"/>
    <property type="match status" value="1"/>
</dbReference>
<dbReference type="EMBL" id="JAAVMX010000004">
    <property type="protein sequence ID" value="KAF4509444.1"/>
    <property type="molecule type" value="Genomic_DNA"/>
</dbReference>
<dbReference type="PROSITE" id="PS50011">
    <property type="entry name" value="PROTEIN_KINASE_DOM"/>
    <property type="match status" value="1"/>
</dbReference>
<dbReference type="GO" id="GO:0005524">
    <property type="term" value="F:ATP binding"/>
    <property type="evidence" value="ECO:0007669"/>
    <property type="project" value="UniProtKB-UniRule"/>
</dbReference>
<dbReference type="PANTHER" id="PTHR45646">
    <property type="entry name" value="SERINE/THREONINE-PROTEIN KINASE DOA-RELATED"/>
    <property type="match status" value="1"/>
</dbReference>
<evidence type="ECO:0000313" key="9">
    <source>
        <dbReference type="Proteomes" id="UP000557566"/>
    </source>
</evidence>
<dbReference type="InterPro" id="IPR000719">
    <property type="entry name" value="Prot_kinase_dom"/>
</dbReference>
<keyword evidence="5 6" id="KW-0067">ATP-binding</keyword>
<organism evidence="8 9">
    <name type="scientific">Ophiocordyceps sinensis</name>
    <dbReference type="NCBI Taxonomy" id="72228"/>
    <lineage>
        <taxon>Eukaryota</taxon>
        <taxon>Fungi</taxon>
        <taxon>Dikarya</taxon>
        <taxon>Ascomycota</taxon>
        <taxon>Pezizomycotina</taxon>
        <taxon>Sordariomycetes</taxon>
        <taxon>Hypocreomycetidae</taxon>
        <taxon>Hypocreales</taxon>
        <taxon>Ophiocordycipitaceae</taxon>
        <taxon>Ophiocordyceps</taxon>
    </lineage>
</organism>
<evidence type="ECO:0000256" key="3">
    <source>
        <dbReference type="ARBA" id="ARBA00022741"/>
    </source>
</evidence>
<evidence type="ECO:0000256" key="6">
    <source>
        <dbReference type="PROSITE-ProRule" id="PRU10141"/>
    </source>
</evidence>
<dbReference type="AlphaFoldDB" id="A0A8H4PS46"/>
<evidence type="ECO:0000259" key="7">
    <source>
        <dbReference type="PROSITE" id="PS50011"/>
    </source>
</evidence>
<evidence type="ECO:0000256" key="2">
    <source>
        <dbReference type="ARBA" id="ARBA00022679"/>
    </source>
</evidence>
<dbReference type="PANTHER" id="PTHR45646:SF11">
    <property type="entry name" value="SERINE_THREONINE-PROTEIN KINASE DOA"/>
    <property type="match status" value="1"/>
</dbReference>
<dbReference type="GO" id="GO:0005634">
    <property type="term" value="C:nucleus"/>
    <property type="evidence" value="ECO:0007669"/>
    <property type="project" value="TreeGrafter"/>
</dbReference>
<feature type="domain" description="Protein kinase" evidence="7">
    <location>
        <begin position="39"/>
        <end position="402"/>
    </location>
</feature>
<comment type="caution">
    <text evidence="8">The sequence shown here is derived from an EMBL/GenBank/DDBJ whole genome shotgun (WGS) entry which is preliminary data.</text>
</comment>
<evidence type="ECO:0000256" key="4">
    <source>
        <dbReference type="ARBA" id="ARBA00022777"/>
    </source>
</evidence>
<name>A0A8H4PS46_9HYPO</name>
<dbReference type="InterPro" id="IPR011009">
    <property type="entry name" value="Kinase-like_dom_sf"/>
</dbReference>
<dbReference type="InterPro" id="IPR017441">
    <property type="entry name" value="Protein_kinase_ATP_BS"/>
</dbReference>
<evidence type="ECO:0000313" key="8">
    <source>
        <dbReference type="EMBL" id="KAF4509444.1"/>
    </source>
</evidence>
<dbReference type="InterPro" id="IPR051175">
    <property type="entry name" value="CLK_kinases"/>
</dbReference>
<dbReference type="GO" id="GO:0004674">
    <property type="term" value="F:protein serine/threonine kinase activity"/>
    <property type="evidence" value="ECO:0007669"/>
    <property type="project" value="UniProtKB-KW"/>
</dbReference>
<keyword evidence="2" id="KW-0808">Transferase</keyword>
<dbReference type="Gene3D" id="1.10.510.10">
    <property type="entry name" value="Transferase(Phosphotransferase) domain 1"/>
    <property type="match status" value="1"/>
</dbReference>
<feature type="binding site" evidence="6">
    <location>
        <position position="68"/>
    </location>
    <ligand>
        <name>ATP</name>
        <dbReference type="ChEBI" id="CHEBI:30616"/>
    </ligand>
</feature>
<dbReference type="GO" id="GO:0043484">
    <property type="term" value="P:regulation of RNA splicing"/>
    <property type="evidence" value="ECO:0007669"/>
    <property type="project" value="TreeGrafter"/>
</dbReference>
<dbReference type="SMART" id="SM00220">
    <property type="entry name" value="S_TKc"/>
    <property type="match status" value="1"/>
</dbReference>
<protein>
    <recommendedName>
        <fullName evidence="7">Protein kinase domain-containing protein</fullName>
    </recommendedName>
</protein>
<dbReference type="Proteomes" id="UP000557566">
    <property type="component" value="Unassembled WGS sequence"/>
</dbReference>
<evidence type="ECO:0000256" key="5">
    <source>
        <dbReference type="ARBA" id="ARBA00022840"/>
    </source>
</evidence>
<dbReference type="OrthoDB" id="5979581at2759"/>
<evidence type="ECO:0000256" key="1">
    <source>
        <dbReference type="ARBA" id="ARBA00022527"/>
    </source>
</evidence>
<keyword evidence="3 6" id="KW-0547">Nucleotide-binding</keyword>
<dbReference type="Pfam" id="PF00069">
    <property type="entry name" value="Pkinase"/>
    <property type="match status" value="2"/>
</dbReference>
<reference evidence="8 9" key="1">
    <citation type="journal article" date="2020" name="Genome Biol. Evol.">
        <title>A new high-quality draft genome assembly of the Chinese cordyceps Ophiocordyceps sinensis.</title>
        <authorList>
            <person name="Shu R."/>
            <person name="Zhang J."/>
            <person name="Meng Q."/>
            <person name="Zhang H."/>
            <person name="Zhou G."/>
            <person name="Li M."/>
            <person name="Wu P."/>
            <person name="Zhao Y."/>
            <person name="Chen C."/>
            <person name="Qin Q."/>
        </authorList>
    </citation>
    <scope>NUCLEOTIDE SEQUENCE [LARGE SCALE GENOMIC DNA]</scope>
    <source>
        <strain evidence="8 9">IOZ07</strain>
    </source>
</reference>
<dbReference type="Gene3D" id="3.30.200.20">
    <property type="entry name" value="Phosphorylase Kinase, domain 1"/>
    <property type="match status" value="1"/>
</dbReference>
<gene>
    <name evidence="8" type="ORF">G6O67_003618</name>
</gene>
<sequence>MSTPYFIYEPIEEVERLEDYKPGGYHPILIGDRLHDGRYRIVHKLGHGSFSTTWLAWDQQLTRYVALKVGTSDSDHHEYDVLSRIATGQEGHAKPLLPAILGRFSIHGPNGTHFCLVTNPARCSLADTEEASNSGLYQLQVARALAAQLAMAVEQIHDKGYVHGDLHLGNILLHLSTGLDHLSEEQLYDTFGAPDPEPVIRLDGKPISSPNVPSHAISPIWLGEASEDIGLSDAKLLVIDFGEAFRPEESRLVSQTPLTIRAPEAHFDPTTPLSFASDIWSLACTIWAILGQRSLFDGQMATQDDITCEQVDVLGCLPPEWWDSWEARPSNFTYACQPVEGRSAWSWEQRFEENIQESRRDKGMATMDMKEKEALFSMMRWMLAFRPGDRPTAKQVLETPWMRDWALPEYKNLPE</sequence>
<keyword evidence="4" id="KW-0418">Kinase</keyword>
<accession>A0A8H4PS46</accession>
<keyword evidence="1" id="KW-0723">Serine/threonine-protein kinase</keyword>